<keyword evidence="1" id="KW-0805">Transcription regulation</keyword>
<dbReference type="GO" id="GO:0008270">
    <property type="term" value="F:zinc ion binding"/>
    <property type="evidence" value="ECO:0007669"/>
    <property type="project" value="InterPro"/>
</dbReference>
<keyword evidence="2" id="KW-0238">DNA-binding</keyword>
<sequence length="586" mass="65762">MTAVVDEGVSTEEFFGKSSAGSFTAQIKKAIDVRLGKSATSSNDSVSTASRSGPGVMGPSSATSPDFSYVLPPRRQADHLIELYWFYVDPLYPFLDRKRWTRAYNAIFAGTPMDLNERVFIATLNVILALSTQLVESQSLEQREQSSEAYFQRAQELLPMSPWEAGSLELVQCLLVTSQYLQSTYNPHQTWMVIGSAIRMAQGLGLHLPETSANRSDPGERELLRRIWHGCVLMDRMVSVTHGRPAMISQRPAKDVPFPVSSTPQEPAGNQTMIKNPEYYGFFVRSVRLYEIIHKTMIAFYGGSHSSRSKDKEAHSSHSSDPESSDNEDEDLDRVVQLDRCISRWESKLPDHLRWDLLENNKDEISRRQAVILRMRFCLTQSPLDNKPMEDNLQARVVQQGAIFCVTTAQNMITTLVKHQTPDSTVGLLPAWWYRVYYVYSAATVLIAAKLRPDVFSAVEIGRSWGQAISVLKAHEQFGQSARRCVAALHILSSKILQTTPRGGSPGHDAANNNRTSYRAGEGVHSGVSHNLISNIEVPDLVQQLAEEFETPMPDFNPQDFADFDLDVNDMSWLNDIQGVWELLNE</sequence>
<evidence type="ECO:0000313" key="7">
    <source>
        <dbReference type="EMBL" id="KAJ4258228.1"/>
    </source>
</evidence>
<evidence type="ECO:0000313" key="8">
    <source>
        <dbReference type="Proteomes" id="UP001152049"/>
    </source>
</evidence>
<accession>A0A9W8VCF9</accession>
<name>A0A9W8VCF9_9HYPO</name>
<dbReference type="GO" id="GO:0000981">
    <property type="term" value="F:DNA-binding transcription factor activity, RNA polymerase II-specific"/>
    <property type="evidence" value="ECO:0007669"/>
    <property type="project" value="TreeGrafter"/>
</dbReference>
<dbReference type="AlphaFoldDB" id="A0A9W8VCF9"/>
<dbReference type="SMART" id="SM00906">
    <property type="entry name" value="Fungal_trans"/>
    <property type="match status" value="1"/>
</dbReference>
<dbReference type="InterPro" id="IPR007219">
    <property type="entry name" value="XnlR_reg_dom"/>
</dbReference>
<feature type="domain" description="Xylanolytic transcriptional activator regulatory" evidence="6">
    <location>
        <begin position="190"/>
        <end position="265"/>
    </location>
</feature>
<keyword evidence="8" id="KW-1185">Reference proteome</keyword>
<dbReference type="Pfam" id="PF04082">
    <property type="entry name" value="Fungal_trans"/>
    <property type="match status" value="1"/>
</dbReference>
<dbReference type="PANTHER" id="PTHR47424">
    <property type="entry name" value="REGULATORY PROTEIN GAL4"/>
    <property type="match status" value="1"/>
</dbReference>
<dbReference type="GO" id="GO:0000435">
    <property type="term" value="P:positive regulation of transcription from RNA polymerase II promoter by galactose"/>
    <property type="evidence" value="ECO:0007669"/>
    <property type="project" value="TreeGrafter"/>
</dbReference>
<dbReference type="EMBL" id="JAOQAZ010000016">
    <property type="protein sequence ID" value="KAJ4258228.1"/>
    <property type="molecule type" value="Genomic_DNA"/>
</dbReference>
<dbReference type="InterPro" id="IPR051127">
    <property type="entry name" value="Fungal_SecMet_Regulators"/>
</dbReference>
<feature type="compositionally biased region" description="Acidic residues" evidence="5">
    <location>
        <begin position="323"/>
        <end position="332"/>
    </location>
</feature>
<evidence type="ECO:0000259" key="6">
    <source>
        <dbReference type="SMART" id="SM00906"/>
    </source>
</evidence>
<dbReference type="PANTHER" id="PTHR47424:SF3">
    <property type="entry name" value="REGULATORY PROTEIN GAL4"/>
    <property type="match status" value="1"/>
</dbReference>
<keyword evidence="3" id="KW-0804">Transcription</keyword>
<evidence type="ECO:0000256" key="1">
    <source>
        <dbReference type="ARBA" id="ARBA00023015"/>
    </source>
</evidence>
<keyword evidence="4" id="KW-0539">Nucleus</keyword>
<comment type="caution">
    <text evidence="7">The sequence shown here is derived from an EMBL/GenBank/DDBJ whole genome shotgun (WGS) entry which is preliminary data.</text>
</comment>
<evidence type="ECO:0000256" key="2">
    <source>
        <dbReference type="ARBA" id="ARBA00023125"/>
    </source>
</evidence>
<proteinExistence type="predicted"/>
<feature type="region of interest" description="Disordered" evidence="5">
    <location>
        <begin position="304"/>
        <end position="332"/>
    </location>
</feature>
<feature type="compositionally biased region" description="Basic and acidic residues" evidence="5">
    <location>
        <begin position="308"/>
        <end position="321"/>
    </location>
</feature>
<gene>
    <name evidence="7" type="ORF">NW762_008377</name>
</gene>
<dbReference type="Proteomes" id="UP001152049">
    <property type="component" value="Unassembled WGS sequence"/>
</dbReference>
<feature type="region of interest" description="Disordered" evidence="5">
    <location>
        <begin position="39"/>
        <end position="63"/>
    </location>
</feature>
<evidence type="ECO:0000256" key="3">
    <source>
        <dbReference type="ARBA" id="ARBA00023163"/>
    </source>
</evidence>
<evidence type="ECO:0000256" key="4">
    <source>
        <dbReference type="ARBA" id="ARBA00023242"/>
    </source>
</evidence>
<dbReference type="CDD" id="cd12148">
    <property type="entry name" value="fungal_TF_MHR"/>
    <property type="match status" value="1"/>
</dbReference>
<organism evidence="7 8">
    <name type="scientific">Fusarium torreyae</name>
    <dbReference type="NCBI Taxonomy" id="1237075"/>
    <lineage>
        <taxon>Eukaryota</taxon>
        <taxon>Fungi</taxon>
        <taxon>Dikarya</taxon>
        <taxon>Ascomycota</taxon>
        <taxon>Pezizomycotina</taxon>
        <taxon>Sordariomycetes</taxon>
        <taxon>Hypocreomycetidae</taxon>
        <taxon>Hypocreales</taxon>
        <taxon>Nectriaceae</taxon>
        <taxon>Fusarium</taxon>
    </lineage>
</organism>
<reference evidence="7" key="1">
    <citation type="submission" date="2022-09" db="EMBL/GenBank/DDBJ databases">
        <title>Fusarium specimens isolated from Avocado Roots.</title>
        <authorList>
            <person name="Stajich J."/>
            <person name="Roper C."/>
            <person name="Heimlech-Rivalta G."/>
        </authorList>
    </citation>
    <scope>NUCLEOTIDE SEQUENCE</scope>
    <source>
        <strain evidence="7">CF00136</strain>
    </source>
</reference>
<dbReference type="GO" id="GO:0006351">
    <property type="term" value="P:DNA-templated transcription"/>
    <property type="evidence" value="ECO:0007669"/>
    <property type="project" value="InterPro"/>
</dbReference>
<dbReference type="GO" id="GO:0005634">
    <property type="term" value="C:nucleus"/>
    <property type="evidence" value="ECO:0007669"/>
    <property type="project" value="TreeGrafter"/>
</dbReference>
<protein>
    <recommendedName>
        <fullName evidence="6">Xylanolytic transcriptional activator regulatory domain-containing protein</fullName>
    </recommendedName>
</protein>
<dbReference type="OrthoDB" id="424974at2759"/>
<feature type="compositionally biased region" description="Polar residues" evidence="5">
    <location>
        <begin position="39"/>
        <end position="51"/>
    </location>
</feature>
<evidence type="ECO:0000256" key="5">
    <source>
        <dbReference type="SAM" id="MobiDB-lite"/>
    </source>
</evidence>
<dbReference type="GO" id="GO:0000978">
    <property type="term" value="F:RNA polymerase II cis-regulatory region sequence-specific DNA binding"/>
    <property type="evidence" value="ECO:0007669"/>
    <property type="project" value="TreeGrafter"/>
</dbReference>